<sequence>MVNVAVMEKQHDTKVAPLVTLTDVPLSEKSAVEHTVQLPILPMPSLPRSTFSKRLTHLPGLKRLVGKNSDHILPVADDFDLRSPPPSYAFVDISPTAQSGSQASFRPQISISVHPPSSHGSLSIAKSNLAIESPVIASPIRTSSFGPYNLSPATPKTKAALPTEKLPRLMVVDNTFQPNLPDELTIHVGETLQMMAEYEDEWCLVQRVGGLGGELGVIPRFCLRECSES</sequence>
<protein>
    <recommendedName>
        <fullName evidence="3">SH3 domain-containing protein</fullName>
    </recommendedName>
</protein>
<dbReference type="SMART" id="SM00326">
    <property type="entry name" value="SH3"/>
    <property type="match status" value="1"/>
</dbReference>
<dbReference type="AlphaFoldDB" id="M2R133"/>
<gene>
    <name evidence="4" type="ORF">CERSUDRAFT_93761</name>
</gene>
<dbReference type="Gene3D" id="2.30.30.40">
    <property type="entry name" value="SH3 Domains"/>
    <property type="match status" value="1"/>
</dbReference>
<evidence type="ECO:0000256" key="1">
    <source>
        <dbReference type="ARBA" id="ARBA00022443"/>
    </source>
</evidence>
<dbReference type="PROSITE" id="PS50002">
    <property type="entry name" value="SH3"/>
    <property type="match status" value="1"/>
</dbReference>
<dbReference type="InterPro" id="IPR036028">
    <property type="entry name" value="SH3-like_dom_sf"/>
</dbReference>
<dbReference type="Proteomes" id="UP000016930">
    <property type="component" value="Unassembled WGS sequence"/>
</dbReference>
<evidence type="ECO:0000256" key="2">
    <source>
        <dbReference type="PROSITE-ProRule" id="PRU00192"/>
    </source>
</evidence>
<feature type="domain" description="SH3" evidence="3">
    <location>
        <begin position="165"/>
        <end position="228"/>
    </location>
</feature>
<evidence type="ECO:0000259" key="3">
    <source>
        <dbReference type="PROSITE" id="PS50002"/>
    </source>
</evidence>
<organism evidence="4 5">
    <name type="scientific">Ceriporiopsis subvermispora (strain B)</name>
    <name type="common">White-rot fungus</name>
    <name type="synonym">Gelatoporia subvermispora</name>
    <dbReference type="NCBI Taxonomy" id="914234"/>
    <lineage>
        <taxon>Eukaryota</taxon>
        <taxon>Fungi</taxon>
        <taxon>Dikarya</taxon>
        <taxon>Basidiomycota</taxon>
        <taxon>Agaricomycotina</taxon>
        <taxon>Agaricomycetes</taxon>
        <taxon>Polyporales</taxon>
        <taxon>Gelatoporiaceae</taxon>
        <taxon>Gelatoporia</taxon>
    </lineage>
</organism>
<keyword evidence="1 2" id="KW-0728">SH3 domain</keyword>
<dbReference type="InterPro" id="IPR001452">
    <property type="entry name" value="SH3_domain"/>
</dbReference>
<dbReference type="HOGENOM" id="CLU_1209690_0_0_1"/>
<dbReference type="STRING" id="914234.M2R133"/>
<evidence type="ECO:0000313" key="4">
    <source>
        <dbReference type="EMBL" id="EMD38230.1"/>
    </source>
</evidence>
<dbReference type="EMBL" id="KB445795">
    <property type="protein sequence ID" value="EMD38230.1"/>
    <property type="molecule type" value="Genomic_DNA"/>
</dbReference>
<evidence type="ECO:0000313" key="5">
    <source>
        <dbReference type="Proteomes" id="UP000016930"/>
    </source>
</evidence>
<dbReference type="OrthoDB" id="5340910at2759"/>
<accession>M2R133</accession>
<proteinExistence type="predicted"/>
<name>M2R133_CERS8</name>
<dbReference type="SUPFAM" id="SSF50044">
    <property type="entry name" value="SH3-domain"/>
    <property type="match status" value="1"/>
</dbReference>
<reference evidence="4 5" key="1">
    <citation type="journal article" date="2012" name="Proc. Natl. Acad. Sci. U.S.A.">
        <title>Comparative genomics of Ceriporiopsis subvermispora and Phanerochaete chrysosporium provide insight into selective ligninolysis.</title>
        <authorList>
            <person name="Fernandez-Fueyo E."/>
            <person name="Ruiz-Duenas F.J."/>
            <person name="Ferreira P."/>
            <person name="Floudas D."/>
            <person name="Hibbett D.S."/>
            <person name="Canessa P."/>
            <person name="Larrondo L.F."/>
            <person name="James T.Y."/>
            <person name="Seelenfreund D."/>
            <person name="Lobos S."/>
            <person name="Polanco R."/>
            <person name="Tello M."/>
            <person name="Honda Y."/>
            <person name="Watanabe T."/>
            <person name="Watanabe T."/>
            <person name="Ryu J.S."/>
            <person name="Kubicek C.P."/>
            <person name="Schmoll M."/>
            <person name="Gaskell J."/>
            <person name="Hammel K.E."/>
            <person name="St John F.J."/>
            <person name="Vanden Wymelenberg A."/>
            <person name="Sabat G."/>
            <person name="Splinter BonDurant S."/>
            <person name="Syed K."/>
            <person name="Yadav J.S."/>
            <person name="Doddapaneni H."/>
            <person name="Subramanian V."/>
            <person name="Lavin J.L."/>
            <person name="Oguiza J.A."/>
            <person name="Perez G."/>
            <person name="Pisabarro A.G."/>
            <person name="Ramirez L."/>
            <person name="Santoyo F."/>
            <person name="Master E."/>
            <person name="Coutinho P.M."/>
            <person name="Henrissat B."/>
            <person name="Lombard V."/>
            <person name="Magnuson J.K."/>
            <person name="Kuees U."/>
            <person name="Hori C."/>
            <person name="Igarashi K."/>
            <person name="Samejima M."/>
            <person name="Held B.W."/>
            <person name="Barry K.W."/>
            <person name="LaButti K.M."/>
            <person name="Lapidus A."/>
            <person name="Lindquist E.A."/>
            <person name="Lucas S.M."/>
            <person name="Riley R."/>
            <person name="Salamov A.A."/>
            <person name="Hoffmeister D."/>
            <person name="Schwenk D."/>
            <person name="Hadar Y."/>
            <person name="Yarden O."/>
            <person name="de Vries R.P."/>
            <person name="Wiebenga A."/>
            <person name="Stenlid J."/>
            <person name="Eastwood D."/>
            <person name="Grigoriev I.V."/>
            <person name="Berka R.M."/>
            <person name="Blanchette R.A."/>
            <person name="Kersten P."/>
            <person name="Martinez A.T."/>
            <person name="Vicuna R."/>
            <person name="Cullen D."/>
        </authorList>
    </citation>
    <scope>NUCLEOTIDE SEQUENCE [LARGE SCALE GENOMIC DNA]</scope>
    <source>
        <strain evidence="4 5">B</strain>
    </source>
</reference>
<keyword evidence="5" id="KW-1185">Reference proteome</keyword>